<dbReference type="CDD" id="cd00293">
    <property type="entry name" value="USP-like"/>
    <property type="match status" value="1"/>
</dbReference>
<proteinExistence type="inferred from homology"/>
<feature type="domain" description="UspA" evidence="2">
    <location>
        <begin position="5"/>
        <end position="152"/>
    </location>
</feature>
<evidence type="ECO:0000313" key="4">
    <source>
        <dbReference type="Proteomes" id="UP000334340"/>
    </source>
</evidence>
<dbReference type="AlphaFoldDB" id="A0A564ZMQ4"/>
<comment type="similarity">
    <text evidence="1">Belongs to the universal stress protein A family.</text>
</comment>
<dbReference type="InterPro" id="IPR014729">
    <property type="entry name" value="Rossmann-like_a/b/a_fold"/>
</dbReference>
<evidence type="ECO:0000313" key="3">
    <source>
        <dbReference type="EMBL" id="VUZ86376.1"/>
    </source>
</evidence>
<organism evidence="3 4">
    <name type="scientific">Candidatus Methylomirabilis lanthanidiphila</name>
    <dbReference type="NCBI Taxonomy" id="2211376"/>
    <lineage>
        <taxon>Bacteria</taxon>
        <taxon>Candidatus Methylomirabilota</taxon>
        <taxon>Candidatus Methylomirabilia</taxon>
        <taxon>Candidatus Methylomirabilales</taxon>
        <taxon>Candidatus Methylomirabilaceae</taxon>
        <taxon>Candidatus Methylomirabilis</taxon>
    </lineage>
</organism>
<dbReference type="InterPro" id="IPR006016">
    <property type="entry name" value="UspA"/>
</dbReference>
<sequence>MIPTYRKVLVTTDLSPTGNSAIPHAYAVLAGLGGTVILWHAIDLSGIPSSVYAQRIPGKPLAEQRAALRDSLFSSLEALVPEEARAEGRVTTEIRVVEAPGVIQEAICQDARTQEADLIVMSSHGHSGIKHLLLGSVAESVLKSADRPVLVVLSRE</sequence>
<gene>
    <name evidence="3" type="ORF">MELA_02779</name>
</gene>
<accession>A0A564ZMQ4</accession>
<dbReference type="PANTHER" id="PTHR46268">
    <property type="entry name" value="STRESS RESPONSE PROTEIN NHAX"/>
    <property type="match status" value="1"/>
</dbReference>
<protein>
    <submittedName>
        <fullName evidence="3">UspA protein</fullName>
    </submittedName>
</protein>
<evidence type="ECO:0000256" key="1">
    <source>
        <dbReference type="ARBA" id="ARBA00008791"/>
    </source>
</evidence>
<dbReference type="Gene3D" id="3.40.50.620">
    <property type="entry name" value="HUPs"/>
    <property type="match status" value="1"/>
</dbReference>
<name>A0A564ZMQ4_9BACT</name>
<dbReference type="PRINTS" id="PR01438">
    <property type="entry name" value="UNVRSLSTRESS"/>
</dbReference>
<reference evidence="3 4" key="1">
    <citation type="submission" date="2019-07" db="EMBL/GenBank/DDBJ databases">
        <authorList>
            <person name="Cremers G."/>
        </authorList>
    </citation>
    <scope>NUCLEOTIDE SEQUENCE [LARGE SCALE GENOMIC DNA]</scope>
</reference>
<dbReference type="InterPro" id="IPR006015">
    <property type="entry name" value="Universal_stress_UspA"/>
</dbReference>
<evidence type="ECO:0000259" key="2">
    <source>
        <dbReference type="Pfam" id="PF00582"/>
    </source>
</evidence>
<dbReference type="Pfam" id="PF00582">
    <property type="entry name" value="Usp"/>
    <property type="match status" value="1"/>
</dbReference>
<keyword evidence="4" id="KW-1185">Reference proteome</keyword>
<dbReference type="PANTHER" id="PTHR46268:SF6">
    <property type="entry name" value="UNIVERSAL STRESS PROTEIN UP12"/>
    <property type="match status" value="1"/>
</dbReference>
<dbReference type="EMBL" id="CABIKM010000054">
    <property type="protein sequence ID" value="VUZ86376.1"/>
    <property type="molecule type" value="Genomic_DNA"/>
</dbReference>
<dbReference type="SUPFAM" id="SSF52402">
    <property type="entry name" value="Adenine nucleotide alpha hydrolases-like"/>
    <property type="match status" value="1"/>
</dbReference>
<dbReference type="Proteomes" id="UP000334340">
    <property type="component" value="Unassembled WGS sequence"/>
</dbReference>